<keyword evidence="6" id="KW-1185">Reference proteome</keyword>
<dbReference type="Pfam" id="PF19045">
    <property type="entry name" value="Ligase_CoA_2"/>
    <property type="match status" value="1"/>
</dbReference>
<dbReference type="Pfam" id="PF13549">
    <property type="entry name" value="ATP-grasp_5"/>
    <property type="match status" value="1"/>
</dbReference>
<evidence type="ECO:0000313" key="5">
    <source>
        <dbReference type="EMBL" id="MCP1335348.1"/>
    </source>
</evidence>
<dbReference type="Pfam" id="PF13607">
    <property type="entry name" value="Succ_CoA_lig"/>
    <property type="match status" value="1"/>
</dbReference>
<evidence type="ECO:0000259" key="4">
    <source>
        <dbReference type="PROSITE" id="PS50975"/>
    </source>
</evidence>
<dbReference type="Proteomes" id="UP001055804">
    <property type="component" value="Unassembled WGS sequence"/>
</dbReference>
<dbReference type="SUPFAM" id="SSF51735">
    <property type="entry name" value="NAD(P)-binding Rossmann-fold domains"/>
    <property type="match status" value="1"/>
</dbReference>
<evidence type="ECO:0000256" key="2">
    <source>
        <dbReference type="ARBA" id="ARBA00060888"/>
    </source>
</evidence>
<dbReference type="InterPro" id="IPR016102">
    <property type="entry name" value="Succinyl-CoA_synth-like"/>
</dbReference>
<dbReference type="PANTHER" id="PTHR42793">
    <property type="entry name" value="COA BINDING DOMAIN CONTAINING PROTEIN"/>
    <property type="match status" value="1"/>
</dbReference>
<dbReference type="SUPFAM" id="SSF52210">
    <property type="entry name" value="Succinyl-CoA synthetase domains"/>
    <property type="match status" value="2"/>
</dbReference>
<reference evidence="5" key="1">
    <citation type="submission" date="2022-06" db="EMBL/GenBank/DDBJ databases">
        <title>Isolation and Genomics of Futiania mangrovii gen. nov., sp. nov., a Rare and Metabolically-versatile member in the Class Alphaproteobacteria.</title>
        <authorList>
            <person name="Liu L."/>
            <person name="Huang W.-C."/>
            <person name="Pan J."/>
            <person name="Li J."/>
            <person name="Huang Y."/>
            <person name="Du H."/>
            <person name="Liu Y."/>
            <person name="Li M."/>
        </authorList>
    </citation>
    <scope>NUCLEOTIDE SEQUENCE</scope>
    <source>
        <strain evidence="5">FT118</strain>
    </source>
</reference>
<dbReference type="InterPro" id="IPR032875">
    <property type="entry name" value="Succ_CoA_lig_flav_dom"/>
</dbReference>
<dbReference type="GO" id="GO:0043758">
    <property type="term" value="F:acetate-CoA ligase (ADP-forming) activity"/>
    <property type="evidence" value="ECO:0007669"/>
    <property type="project" value="InterPro"/>
</dbReference>
<comment type="similarity">
    <text evidence="2">In the N-terminal section; belongs to the acetate CoA ligase alpha subunit family.</text>
</comment>
<dbReference type="InterPro" id="IPR013815">
    <property type="entry name" value="ATP_grasp_subdomain_1"/>
</dbReference>
<dbReference type="InterPro" id="IPR003781">
    <property type="entry name" value="CoA-bd"/>
</dbReference>
<feature type="domain" description="ATP-grasp" evidence="4">
    <location>
        <begin position="490"/>
        <end position="526"/>
    </location>
</feature>
<keyword evidence="5" id="KW-0436">Ligase</keyword>
<proteinExistence type="inferred from homology"/>
<evidence type="ECO:0000256" key="1">
    <source>
        <dbReference type="ARBA" id="ARBA00022532"/>
    </source>
</evidence>
<keyword evidence="1" id="KW-0816">Tricarboxylic acid cycle</keyword>
<dbReference type="Gene3D" id="3.30.470.20">
    <property type="entry name" value="ATP-grasp fold, B domain"/>
    <property type="match status" value="1"/>
</dbReference>
<dbReference type="GO" id="GO:0006099">
    <property type="term" value="P:tricarboxylic acid cycle"/>
    <property type="evidence" value="ECO:0007669"/>
    <property type="project" value="UniProtKB-KW"/>
</dbReference>
<dbReference type="Gene3D" id="3.30.1490.20">
    <property type="entry name" value="ATP-grasp fold, A domain"/>
    <property type="match status" value="1"/>
</dbReference>
<keyword evidence="3" id="KW-0067">ATP-binding</keyword>
<dbReference type="PANTHER" id="PTHR42793:SF4">
    <property type="entry name" value="BLL6376 PROTEIN"/>
    <property type="match status" value="1"/>
</dbReference>
<dbReference type="Gene3D" id="3.40.50.720">
    <property type="entry name" value="NAD(P)-binding Rossmann-like Domain"/>
    <property type="match status" value="1"/>
</dbReference>
<evidence type="ECO:0000256" key="3">
    <source>
        <dbReference type="PROSITE-ProRule" id="PRU00409"/>
    </source>
</evidence>
<organism evidence="5 6">
    <name type="scientific">Futiania mangrovi</name>
    <dbReference type="NCBI Taxonomy" id="2959716"/>
    <lineage>
        <taxon>Bacteria</taxon>
        <taxon>Pseudomonadati</taxon>
        <taxon>Pseudomonadota</taxon>
        <taxon>Alphaproteobacteria</taxon>
        <taxon>Futianiales</taxon>
        <taxon>Futianiaceae</taxon>
        <taxon>Futiania</taxon>
    </lineage>
</organism>
<dbReference type="Pfam" id="PF13380">
    <property type="entry name" value="CoA_binding_2"/>
    <property type="match status" value="1"/>
</dbReference>
<dbReference type="GO" id="GO:0046872">
    <property type="term" value="F:metal ion binding"/>
    <property type="evidence" value="ECO:0007669"/>
    <property type="project" value="InterPro"/>
</dbReference>
<name>A0A9J6P7W5_9PROT</name>
<evidence type="ECO:0000313" key="6">
    <source>
        <dbReference type="Proteomes" id="UP001055804"/>
    </source>
</evidence>
<accession>A0A9J6P7W5</accession>
<dbReference type="SMART" id="SM00881">
    <property type="entry name" value="CoA_binding"/>
    <property type="match status" value="1"/>
</dbReference>
<protein>
    <submittedName>
        <fullName evidence="5">Acetate--CoA ligase family protein</fullName>
    </submittedName>
</protein>
<comment type="caution">
    <text evidence="5">The sequence shown here is derived from an EMBL/GenBank/DDBJ whole genome shotgun (WGS) entry which is preliminary data.</text>
</comment>
<dbReference type="InterPro" id="IPR011761">
    <property type="entry name" value="ATP-grasp"/>
</dbReference>
<dbReference type="InterPro" id="IPR043938">
    <property type="entry name" value="Ligase_CoA_dom"/>
</dbReference>
<dbReference type="PROSITE" id="PS50975">
    <property type="entry name" value="ATP_GRASP"/>
    <property type="match status" value="1"/>
</dbReference>
<dbReference type="AlphaFoldDB" id="A0A9J6P7W5"/>
<dbReference type="Gene3D" id="3.40.50.261">
    <property type="entry name" value="Succinyl-CoA synthetase domains"/>
    <property type="match status" value="2"/>
</dbReference>
<keyword evidence="3" id="KW-0547">Nucleotide-binding</keyword>
<gene>
    <name evidence="5" type="ORF">NJQ99_02900</name>
</gene>
<dbReference type="InterPro" id="IPR036291">
    <property type="entry name" value="NAD(P)-bd_dom_sf"/>
</dbReference>
<dbReference type="RefSeq" id="WP_269331295.1">
    <property type="nucleotide sequence ID" value="NZ_JAMZFT010000001.1"/>
</dbReference>
<dbReference type="GO" id="GO:0005524">
    <property type="term" value="F:ATP binding"/>
    <property type="evidence" value="ECO:0007669"/>
    <property type="project" value="UniProtKB-UniRule"/>
</dbReference>
<dbReference type="SUPFAM" id="SSF56059">
    <property type="entry name" value="Glutathione synthetase ATP-binding domain-like"/>
    <property type="match status" value="1"/>
</dbReference>
<dbReference type="FunFam" id="3.30.1490.20:FF:000020">
    <property type="entry name" value="Protein lysine acetyltransferase"/>
    <property type="match status" value="1"/>
</dbReference>
<sequence length="698" mass="72964">MSDLPASLQHILAPRRVAILGASDGPSRIGGRPIHYMKEAGFEGDILPVNPNRETVQGLTAYPTVSDVPGEIDFALVALPAAGVAEAVRASAAKGAKACLIFSSGFAEVGEEGERLQAELTAISRETGVRVIGPNCLGLFNPSAGFYPTFSSSVDGNFPTPGGLAIVTQSGAFGSHLFYTANQKGIGIRTWISTGNESDVDVSELIGHLAEDPGTKVILAYVEGAKDGRRLIASLEKARAARKPVLFFKVGRSEVGAEAARSHTAALAGADAVYDGVLRQYGAYRGSTVEELLDVAYAAQTGVYPTGKRIGLVTISGGAGVMMADAAEDAGLDVAPMPEEAQTTLKELLPFAAVRNPVDITAQVLNNLDLVPQFLQAMYREGGYDAMVAFFTMTASSPMIADTMRDRILKGLEGYEDRLTALSIVGGPEALKRYTDAGLLNYEDPVRAIRAFAALMGFGRSFAGQEGRMAVAVPQMAPLPSGPLGEKEAKEILAKAGLPVVEDRLATTAAEAEAAVRAFGRPCALKIASPDILHKTDAGGVRLNVAAEGAADAFDAIMAAAKAYDASARLDGVLVSPMAGEGVETILGVQRDPVFGPVVMLGLGGIHVEVLKDVTFRAAPFDMEEARAMIADLRARAIFDGVRGAPPADVEALAEAAHRLSLFGAAHADTVESVDLNPVRVMARGEGVLALDALIVRR</sequence>
<dbReference type="EMBL" id="JAMZFT010000001">
    <property type="protein sequence ID" value="MCP1335348.1"/>
    <property type="molecule type" value="Genomic_DNA"/>
</dbReference>